<reference evidence="2" key="1">
    <citation type="submission" date="2025-08" db="UniProtKB">
        <authorList>
            <consortium name="RefSeq"/>
        </authorList>
    </citation>
    <scope>IDENTIFICATION</scope>
</reference>
<dbReference type="InterPro" id="IPR032675">
    <property type="entry name" value="LRR_dom_sf"/>
</dbReference>
<dbReference type="SUPFAM" id="SSF52047">
    <property type="entry name" value="RNI-like"/>
    <property type="match status" value="1"/>
</dbReference>
<keyword evidence="2" id="KW-0675">Receptor</keyword>
<dbReference type="PANTHER" id="PTHR48057:SF29">
    <property type="entry name" value="OS02G0609900 PROTEIN"/>
    <property type="match status" value="1"/>
</dbReference>
<keyword evidence="2" id="KW-0808">Transferase</keyword>
<sequence>MIESLPLSVQKINFTSLSVLDLSYNFFNTSSFPSWLFNLTSLRKLDLGKSSFGGPFPDELASLKSLEYLDLSDLDLKGRIARVIGNMCKLKFLSLGNTFDDFGNKFYGEKIEEIWSSWSNCPNNTMALESLDFSDCGLEGQLPASLGMLTSLQHLHLSSLLLWGSIPESIGNLSKVWAI</sequence>
<name>A0A6P5RDN5_PRUAV</name>
<dbReference type="InterPro" id="IPR001611">
    <property type="entry name" value="Leu-rich_rpt"/>
</dbReference>
<dbReference type="Pfam" id="PF13855">
    <property type="entry name" value="LRR_8"/>
    <property type="match status" value="1"/>
</dbReference>
<dbReference type="InterPro" id="IPR052595">
    <property type="entry name" value="LRRC69/RLP"/>
</dbReference>
<accession>A0A6P5RDN5</accession>
<dbReference type="Gene3D" id="3.80.10.10">
    <property type="entry name" value="Ribonuclease Inhibitor"/>
    <property type="match status" value="2"/>
</dbReference>
<proteinExistence type="predicted"/>
<dbReference type="RefSeq" id="XP_021799993.1">
    <property type="nucleotide sequence ID" value="XM_021944301.1"/>
</dbReference>
<evidence type="ECO:0000313" key="2">
    <source>
        <dbReference type="RefSeq" id="XP_021799993.1"/>
    </source>
</evidence>
<protein>
    <submittedName>
        <fullName evidence="2">Probable inactive leucine-rich repeat receptor kinase XIAO</fullName>
    </submittedName>
</protein>
<keyword evidence="2" id="KW-0418">Kinase</keyword>
<dbReference type="AlphaFoldDB" id="A0A6P5RDN5"/>
<dbReference type="PANTHER" id="PTHR48057">
    <property type="entry name" value="LEUCINE-RICH REPEAT SERINE/THREONINE-PROTEIN KINASE 1"/>
    <property type="match status" value="1"/>
</dbReference>
<dbReference type="Pfam" id="PF00560">
    <property type="entry name" value="LRR_1"/>
    <property type="match status" value="2"/>
</dbReference>
<dbReference type="Proteomes" id="UP000515124">
    <property type="component" value="Unplaced"/>
</dbReference>
<evidence type="ECO:0000313" key="1">
    <source>
        <dbReference type="Proteomes" id="UP000515124"/>
    </source>
</evidence>
<keyword evidence="1" id="KW-1185">Reference proteome</keyword>
<dbReference type="GeneID" id="110744324"/>
<gene>
    <name evidence="2" type="primary">LOC110744324</name>
</gene>
<dbReference type="KEGG" id="pavi:110744324"/>
<dbReference type="GO" id="GO:0016301">
    <property type="term" value="F:kinase activity"/>
    <property type="evidence" value="ECO:0007669"/>
    <property type="project" value="UniProtKB-KW"/>
</dbReference>
<organism evidence="1 2">
    <name type="scientific">Prunus avium</name>
    <name type="common">Cherry</name>
    <name type="synonym">Cerasus avium</name>
    <dbReference type="NCBI Taxonomy" id="42229"/>
    <lineage>
        <taxon>Eukaryota</taxon>
        <taxon>Viridiplantae</taxon>
        <taxon>Streptophyta</taxon>
        <taxon>Embryophyta</taxon>
        <taxon>Tracheophyta</taxon>
        <taxon>Spermatophyta</taxon>
        <taxon>Magnoliopsida</taxon>
        <taxon>eudicotyledons</taxon>
        <taxon>Gunneridae</taxon>
        <taxon>Pentapetalae</taxon>
        <taxon>rosids</taxon>
        <taxon>fabids</taxon>
        <taxon>Rosales</taxon>
        <taxon>Rosaceae</taxon>
        <taxon>Amygdaloideae</taxon>
        <taxon>Amygdaleae</taxon>
        <taxon>Prunus</taxon>
    </lineage>
</organism>